<reference evidence="1" key="1">
    <citation type="submission" date="2025-08" db="UniProtKB">
        <authorList>
            <consortium name="Ensembl"/>
        </authorList>
    </citation>
    <scope>IDENTIFICATION</scope>
</reference>
<evidence type="ECO:0000313" key="1">
    <source>
        <dbReference type="Ensembl" id="ENSSSCP00055033862.1"/>
    </source>
</evidence>
<name>A0A8D1RES5_PIG</name>
<proteinExistence type="predicted"/>
<dbReference type="Proteomes" id="UP000694724">
    <property type="component" value="Unplaced"/>
</dbReference>
<dbReference type="AlphaFoldDB" id="A0A8D1RES5"/>
<sequence length="114" mass="13126">MAEEYSIVHICHILLIQSSVNGHLGCFHVLAILNSAAMNMWVHVSFSKNTLSGYMPKSGIAESYGSSKYIFLRYFHTVFHSGCTNLHSHQQCRTIPFSPHPSSIYLWTYEWWPF</sequence>
<protein>
    <submittedName>
        <fullName evidence="1">Uncharacterized protein</fullName>
    </submittedName>
</protein>
<evidence type="ECO:0000313" key="2">
    <source>
        <dbReference type="Proteomes" id="UP000694724"/>
    </source>
</evidence>
<organism evidence="1 2">
    <name type="scientific">Sus scrofa</name>
    <name type="common">Pig</name>
    <dbReference type="NCBI Taxonomy" id="9823"/>
    <lineage>
        <taxon>Eukaryota</taxon>
        <taxon>Metazoa</taxon>
        <taxon>Chordata</taxon>
        <taxon>Craniata</taxon>
        <taxon>Vertebrata</taxon>
        <taxon>Euteleostomi</taxon>
        <taxon>Mammalia</taxon>
        <taxon>Eutheria</taxon>
        <taxon>Laurasiatheria</taxon>
        <taxon>Artiodactyla</taxon>
        <taxon>Suina</taxon>
        <taxon>Suidae</taxon>
        <taxon>Sus</taxon>
    </lineage>
</organism>
<accession>A0A8D1RES5</accession>
<dbReference type="Ensembl" id="ENSSSCT00055042546.1">
    <property type="protein sequence ID" value="ENSSSCP00055033862.1"/>
    <property type="gene ID" value="ENSSSCG00055021669.1"/>
</dbReference>